<evidence type="ECO:0000259" key="7">
    <source>
        <dbReference type="PROSITE" id="PS50106"/>
    </source>
</evidence>
<feature type="domain" description="PDZ" evidence="7">
    <location>
        <begin position="110"/>
        <end position="174"/>
    </location>
</feature>
<dbReference type="InterPro" id="IPR004447">
    <property type="entry name" value="Peptidase_S41A"/>
</dbReference>
<dbReference type="Pfam" id="PF03572">
    <property type="entry name" value="Peptidase_S41"/>
    <property type="match status" value="1"/>
</dbReference>
<protein>
    <submittedName>
        <fullName evidence="8">S41 family peptidase</fullName>
    </submittedName>
</protein>
<dbReference type="SMART" id="SM00228">
    <property type="entry name" value="PDZ"/>
    <property type="match status" value="1"/>
</dbReference>
<evidence type="ECO:0000256" key="6">
    <source>
        <dbReference type="SAM" id="Phobius"/>
    </source>
</evidence>
<sequence length="489" mass="52910">MRGNRYNGLRLTAVLLLAMFAGSLLTLLWMEQELLPTSAGVHPTAIERMPGGLTEKQADKIDAAYRLITREYLNAPDSDKLVDGAIEGMLASLGDPHSVYMDADEAEMLHSTLQPTFQGVGAEVMLEDGRVTVISAIRGSPAEKAGLRPRDVILSVNGESLQGLKLTEAVAKIRGPKGSQAKLEVLRGGTLLHLTVVRDDVDYETVYAQELPDGLGEIEIRQFAARTQERFLEELNKLEKREGGLRGLVIDLRDNPGGVLTAASGIAEPFIPNGEPIVHTEGRDGERITTKSTGSGRSYPIVVLVNGGSASASEVLAAALREKAGARIVGERTYGKGTVQYPFDQQLGDGSVIKMTIKKWLTPTGNWVHEKGIAPDVEVAQPAYYGATLLTRKEEWKFDANSPDVRNVQLFLQAAGYDPRRTDGYFDRGTEAALVAFQTAEGLPANGTVDAATADRLEEAAMRAIRDPERDAQRKAALGELRRLAGIAR</sequence>
<dbReference type="EMBL" id="JBHTGQ010000043">
    <property type="protein sequence ID" value="MFC7751430.1"/>
    <property type="molecule type" value="Genomic_DNA"/>
</dbReference>
<dbReference type="SMART" id="SM00245">
    <property type="entry name" value="TSPc"/>
    <property type="match status" value="1"/>
</dbReference>
<dbReference type="InterPro" id="IPR029045">
    <property type="entry name" value="ClpP/crotonase-like_dom_sf"/>
</dbReference>
<keyword evidence="6" id="KW-0812">Transmembrane</keyword>
<comment type="caution">
    <text evidence="8">The sequence shown here is derived from an EMBL/GenBank/DDBJ whole genome shotgun (WGS) entry which is preliminary data.</text>
</comment>
<dbReference type="SUPFAM" id="SSF50156">
    <property type="entry name" value="PDZ domain-like"/>
    <property type="match status" value="1"/>
</dbReference>
<dbReference type="Gene3D" id="3.30.750.44">
    <property type="match status" value="1"/>
</dbReference>
<evidence type="ECO:0000256" key="3">
    <source>
        <dbReference type="ARBA" id="ARBA00022801"/>
    </source>
</evidence>
<keyword evidence="6" id="KW-1133">Transmembrane helix</keyword>
<evidence type="ECO:0000256" key="5">
    <source>
        <dbReference type="RuleBase" id="RU004404"/>
    </source>
</evidence>
<dbReference type="PANTHER" id="PTHR32060">
    <property type="entry name" value="TAIL-SPECIFIC PROTEASE"/>
    <property type="match status" value="1"/>
</dbReference>
<keyword evidence="4 5" id="KW-0720">Serine protease</keyword>
<dbReference type="CDD" id="cd07560">
    <property type="entry name" value="Peptidase_S41_CPP"/>
    <property type="match status" value="1"/>
</dbReference>
<dbReference type="InterPro" id="IPR036366">
    <property type="entry name" value="PGBDSf"/>
</dbReference>
<dbReference type="SUPFAM" id="SSF47090">
    <property type="entry name" value="PGBD-like"/>
    <property type="match status" value="1"/>
</dbReference>
<gene>
    <name evidence="8" type="ORF">ACFQWB_16035</name>
</gene>
<evidence type="ECO:0000313" key="9">
    <source>
        <dbReference type="Proteomes" id="UP001596528"/>
    </source>
</evidence>
<evidence type="ECO:0000256" key="2">
    <source>
        <dbReference type="ARBA" id="ARBA00022670"/>
    </source>
</evidence>
<dbReference type="Gene3D" id="2.30.42.10">
    <property type="match status" value="1"/>
</dbReference>
<dbReference type="InterPro" id="IPR005151">
    <property type="entry name" value="Tail-specific_protease"/>
</dbReference>
<feature type="transmembrane region" description="Helical" evidence="6">
    <location>
        <begin position="12"/>
        <end position="30"/>
    </location>
</feature>
<name>A0ABW2V9I1_9BACL</name>
<dbReference type="Gene3D" id="3.90.226.10">
    <property type="entry name" value="2-enoyl-CoA Hydratase, Chain A, domain 1"/>
    <property type="match status" value="1"/>
</dbReference>
<dbReference type="Pfam" id="PF17820">
    <property type="entry name" value="PDZ_6"/>
    <property type="match status" value="1"/>
</dbReference>
<proteinExistence type="inferred from homology"/>
<organism evidence="8 9">
    <name type="scientific">Paenibacillus thermoaerophilus</name>
    <dbReference type="NCBI Taxonomy" id="1215385"/>
    <lineage>
        <taxon>Bacteria</taxon>
        <taxon>Bacillati</taxon>
        <taxon>Bacillota</taxon>
        <taxon>Bacilli</taxon>
        <taxon>Bacillales</taxon>
        <taxon>Paenibacillaceae</taxon>
        <taxon>Paenibacillus</taxon>
    </lineage>
</organism>
<dbReference type="Gene3D" id="1.10.101.10">
    <property type="entry name" value="PGBD-like superfamily/PGBD"/>
    <property type="match status" value="1"/>
</dbReference>
<keyword evidence="9" id="KW-1185">Reference proteome</keyword>
<keyword evidence="6" id="KW-0472">Membrane</keyword>
<dbReference type="InterPro" id="IPR036034">
    <property type="entry name" value="PDZ_sf"/>
</dbReference>
<dbReference type="Proteomes" id="UP001596528">
    <property type="component" value="Unassembled WGS sequence"/>
</dbReference>
<keyword evidence="2 5" id="KW-0645">Protease</keyword>
<dbReference type="SUPFAM" id="SSF52096">
    <property type="entry name" value="ClpP/crotonase"/>
    <property type="match status" value="1"/>
</dbReference>
<evidence type="ECO:0000313" key="8">
    <source>
        <dbReference type="EMBL" id="MFC7751430.1"/>
    </source>
</evidence>
<dbReference type="CDD" id="cd06782">
    <property type="entry name" value="cpPDZ_CPP-like"/>
    <property type="match status" value="1"/>
</dbReference>
<dbReference type="InterPro" id="IPR001478">
    <property type="entry name" value="PDZ"/>
</dbReference>
<dbReference type="RefSeq" id="WP_138790411.1">
    <property type="nucleotide sequence ID" value="NZ_JBHTGQ010000043.1"/>
</dbReference>
<dbReference type="NCBIfam" id="TIGR00225">
    <property type="entry name" value="prc"/>
    <property type="match status" value="1"/>
</dbReference>
<evidence type="ECO:0000256" key="1">
    <source>
        <dbReference type="ARBA" id="ARBA00009179"/>
    </source>
</evidence>
<dbReference type="Pfam" id="PF22694">
    <property type="entry name" value="CtpB_N-like"/>
    <property type="match status" value="1"/>
</dbReference>
<dbReference type="InterPro" id="IPR055210">
    <property type="entry name" value="CtpA/B_N"/>
</dbReference>
<comment type="similarity">
    <text evidence="1 5">Belongs to the peptidase S41A family.</text>
</comment>
<dbReference type="Pfam" id="PF01471">
    <property type="entry name" value="PG_binding_1"/>
    <property type="match status" value="1"/>
</dbReference>
<dbReference type="InterPro" id="IPR041489">
    <property type="entry name" value="PDZ_6"/>
</dbReference>
<evidence type="ECO:0000256" key="4">
    <source>
        <dbReference type="ARBA" id="ARBA00022825"/>
    </source>
</evidence>
<dbReference type="InterPro" id="IPR002477">
    <property type="entry name" value="Peptidoglycan-bd-like"/>
</dbReference>
<accession>A0ABW2V9I1</accession>
<dbReference type="PROSITE" id="PS50106">
    <property type="entry name" value="PDZ"/>
    <property type="match status" value="1"/>
</dbReference>
<keyword evidence="3 5" id="KW-0378">Hydrolase</keyword>
<dbReference type="InterPro" id="IPR036365">
    <property type="entry name" value="PGBD-like_sf"/>
</dbReference>
<reference evidence="9" key="1">
    <citation type="journal article" date="2019" name="Int. J. Syst. Evol. Microbiol.">
        <title>The Global Catalogue of Microorganisms (GCM) 10K type strain sequencing project: providing services to taxonomists for standard genome sequencing and annotation.</title>
        <authorList>
            <consortium name="The Broad Institute Genomics Platform"/>
            <consortium name="The Broad Institute Genome Sequencing Center for Infectious Disease"/>
            <person name="Wu L."/>
            <person name="Ma J."/>
        </authorList>
    </citation>
    <scope>NUCLEOTIDE SEQUENCE [LARGE SCALE GENOMIC DNA]</scope>
    <source>
        <strain evidence="9">JCM 18657</strain>
    </source>
</reference>
<dbReference type="PANTHER" id="PTHR32060:SF30">
    <property type="entry name" value="CARBOXY-TERMINAL PROCESSING PROTEASE CTPA"/>
    <property type="match status" value="1"/>
</dbReference>